<evidence type="ECO:0000313" key="3">
    <source>
        <dbReference type="Proteomes" id="UP000029889"/>
    </source>
</evidence>
<keyword evidence="3" id="KW-1185">Reference proteome</keyword>
<dbReference type="GeneID" id="22111483"/>
<dbReference type="Proteomes" id="UP000029889">
    <property type="component" value="Segment"/>
</dbReference>
<evidence type="ECO:0000259" key="1">
    <source>
        <dbReference type="Pfam" id="PF25109"/>
    </source>
</evidence>
<dbReference type="Pfam" id="PF13671">
    <property type="entry name" value="AAA_33"/>
    <property type="match status" value="1"/>
</dbReference>
<gene>
    <name evidence="2" type="primary">443</name>
    <name evidence="2" type="ORF">PBI_121Q_443</name>
</gene>
<evidence type="ECO:0000313" key="2">
    <source>
        <dbReference type="EMBL" id="AIT14333.1"/>
    </source>
</evidence>
<dbReference type="OrthoDB" id="5906at10239"/>
<sequence>MPTITLTVGLPGCGKTTWAVQEIKNAKSKTININRDDIRESMAGSHDAYKFNDANEQYVTKMQFSAANSAAENGWNIIVSDTNLKQHFRDEWKRWAKDNEYDYKEKNFYEDFVPNEDRGADVHVFFKIKEFVKLCKKRNLMRERSVQDNIIDTMADTYYYSKAMHIGYYGNSREAAVIVDIDGTLAHKWGRNPYDESTVLQDTPDEEVILSIIAEAVFHKRKIIVMSGRTEGCRADTEQWLKNWGIPYDALFMRDIDDKRPDDVVKFDLYMKNVVDHYDVKKVYDDRDQVVFMWRKLLGLKVMQVAEGNF</sequence>
<protein>
    <submittedName>
        <fullName evidence="2">Polynucleotide 5</fullName>
    </submittedName>
</protein>
<dbReference type="SUPFAM" id="SSF56784">
    <property type="entry name" value="HAD-like"/>
    <property type="match status" value="1"/>
</dbReference>
<dbReference type="RefSeq" id="YP_009102030.1">
    <property type="nucleotide sequence ID" value="NC_025447.1"/>
</dbReference>
<dbReference type="KEGG" id="vg:22111483"/>
<dbReference type="InterPro" id="IPR023214">
    <property type="entry name" value="HAD_sf"/>
</dbReference>
<proteinExistence type="predicted"/>
<organism evidence="2 3">
    <name type="scientific">Escherichia phage 121Q</name>
    <dbReference type="NCBI Taxonomy" id="1555202"/>
    <lineage>
        <taxon>Viruses</taxon>
        <taxon>Duplodnaviria</taxon>
        <taxon>Heunggongvirae</taxon>
        <taxon>Uroviricota</taxon>
        <taxon>Caudoviricetes</taxon>
        <taxon>Asteriusvirus</taxon>
        <taxon>Asteriusvirus av121Q</taxon>
    </lineage>
</organism>
<dbReference type="InterPro" id="IPR056782">
    <property type="entry name" value="HAD_PNKP"/>
</dbReference>
<dbReference type="InterPro" id="IPR036412">
    <property type="entry name" value="HAD-like_sf"/>
</dbReference>
<dbReference type="InterPro" id="IPR027417">
    <property type="entry name" value="P-loop_NTPase"/>
</dbReference>
<feature type="domain" description="Polynucleotide kinase PNKP phosphatase" evidence="1">
    <location>
        <begin position="175"/>
        <end position="310"/>
    </location>
</feature>
<dbReference type="Gene3D" id="3.40.50.300">
    <property type="entry name" value="P-loop containing nucleotide triphosphate hydrolases"/>
    <property type="match status" value="1"/>
</dbReference>
<name>A0A097EY26_9CAUD</name>
<dbReference type="Gene3D" id="3.40.50.1000">
    <property type="entry name" value="HAD superfamily/HAD-like"/>
    <property type="match status" value="1"/>
</dbReference>
<dbReference type="EMBL" id="KM507819">
    <property type="protein sequence ID" value="AIT14333.1"/>
    <property type="molecule type" value="Genomic_DNA"/>
</dbReference>
<dbReference type="Pfam" id="PF25109">
    <property type="entry name" value="HAD_PNKP"/>
    <property type="match status" value="1"/>
</dbReference>
<dbReference type="SUPFAM" id="SSF52540">
    <property type="entry name" value="P-loop containing nucleoside triphosphate hydrolases"/>
    <property type="match status" value="1"/>
</dbReference>
<reference evidence="2 3" key="1">
    <citation type="submission" date="2014-09" db="EMBL/GenBank/DDBJ databases">
        <authorList>
            <person name="Lapin J.S."/>
            <person name="Pope W.H."/>
            <person name="Hua J."/>
            <person name="Ford M.E."/>
            <person name="Conway J.F."/>
            <person name="Hatfull G.F."/>
            <person name="Hendrix R.W."/>
        </authorList>
    </citation>
    <scope>NUCLEOTIDE SEQUENCE [LARGE SCALE GENOMIC DNA]</scope>
</reference>
<accession>A0A097EY26</accession>